<proteinExistence type="predicted"/>
<gene>
    <name evidence="2" type="ORF">O3M35_011028</name>
</gene>
<feature type="compositionally biased region" description="Polar residues" evidence="1">
    <location>
        <begin position="236"/>
        <end position="251"/>
    </location>
</feature>
<accession>A0AAW1CW41</accession>
<reference evidence="2 3" key="1">
    <citation type="submission" date="2022-12" db="EMBL/GenBank/DDBJ databases">
        <title>Chromosome-level genome assembly of true bugs.</title>
        <authorList>
            <person name="Ma L."/>
            <person name="Li H."/>
        </authorList>
    </citation>
    <scope>NUCLEOTIDE SEQUENCE [LARGE SCALE GENOMIC DNA]</scope>
    <source>
        <strain evidence="2">Lab_2022b</strain>
    </source>
</reference>
<dbReference type="AlphaFoldDB" id="A0AAW1CW41"/>
<keyword evidence="3" id="KW-1185">Reference proteome</keyword>
<dbReference type="Proteomes" id="UP001461498">
    <property type="component" value="Unassembled WGS sequence"/>
</dbReference>
<evidence type="ECO:0000256" key="1">
    <source>
        <dbReference type="SAM" id="MobiDB-lite"/>
    </source>
</evidence>
<comment type="caution">
    <text evidence="2">The sequence shown here is derived from an EMBL/GenBank/DDBJ whole genome shotgun (WGS) entry which is preliminary data.</text>
</comment>
<evidence type="ECO:0000313" key="2">
    <source>
        <dbReference type="EMBL" id="KAK9502220.1"/>
    </source>
</evidence>
<organism evidence="2 3">
    <name type="scientific">Rhynocoris fuscipes</name>
    <dbReference type="NCBI Taxonomy" id="488301"/>
    <lineage>
        <taxon>Eukaryota</taxon>
        <taxon>Metazoa</taxon>
        <taxon>Ecdysozoa</taxon>
        <taxon>Arthropoda</taxon>
        <taxon>Hexapoda</taxon>
        <taxon>Insecta</taxon>
        <taxon>Pterygota</taxon>
        <taxon>Neoptera</taxon>
        <taxon>Paraneoptera</taxon>
        <taxon>Hemiptera</taxon>
        <taxon>Heteroptera</taxon>
        <taxon>Panheteroptera</taxon>
        <taxon>Cimicomorpha</taxon>
        <taxon>Reduviidae</taxon>
        <taxon>Harpactorinae</taxon>
        <taxon>Harpactorini</taxon>
        <taxon>Rhynocoris</taxon>
    </lineage>
</organism>
<name>A0AAW1CW41_9HEMI</name>
<sequence length="298" mass="34635">MHSGENVLTHKDYLAIEERALVEDILRRDNEEKFLGSLSEFDINDKTKVSNNNKTIKYSKSPTKLTKKKPIIRNTSNNRNKVTVTSTKINDNKKRLVKSSDFKINKPVPLPRKFMAQKNKCDMQAKCRAKIKEEEAYFENVIKDNLNKLNELQARSSKNVQYSQNVQQIMRNLLTSLDHFSLDDDDDHIQTEKKKVKVNKTSTQSKNSNKYDENKKYTIDEYRSLMSELFKYSNDNVEQSNDSTSSLSPNDRSGDYSLNKLEELEEEVSSILKKYSNKRANKVNFYNDTTNVNDSDVK</sequence>
<feature type="region of interest" description="Disordered" evidence="1">
    <location>
        <begin position="236"/>
        <end position="259"/>
    </location>
</feature>
<dbReference type="EMBL" id="JAPXFL010000008">
    <property type="protein sequence ID" value="KAK9502220.1"/>
    <property type="molecule type" value="Genomic_DNA"/>
</dbReference>
<protein>
    <submittedName>
        <fullName evidence="2">Uncharacterized protein</fullName>
    </submittedName>
</protein>
<evidence type="ECO:0000313" key="3">
    <source>
        <dbReference type="Proteomes" id="UP001461498"/>
    </source>
</evidence>